<dbReference type="RefSeq" id="WP_212813765.1">
    <property type="nucleotide sequence ID" value="NZ_AP024329.1"/>
</dbReference>
<protein>
    <submittedName>
        <fullName evidence="1">Uncharacterized protein</fullName>
    </submittedName>
</protein>
<evidence type="ECO:0000313" key="2">
    <source>
        <dbReference type="Proteomes" id="UP000677515"/>
    </source>
</evidence>
<keyword evidence="2" id="KW-1185">Reference proteome</keyword>
<accession>A0ABM7MX87</accession>
<proteinExistence type="predicted"/>
<sequence length="159" mass="17341">MTIRKLSNNSTVIKSFDFSTLAHLGVEGVGLANGGFSISLIVKEENVEEGKHLYVSATGRSNAAKAAGNGSLLFWCKVINLTDGREYVLDRRKGESFAVGFYDILIGSAVLFIPKKINHPPSIQVKAGYIFDSGYTGLATPFPSELSKIVRLKPFKEER</sequence>
<dbReference type="EMBL" id="AP024329">
    <property type="protein sequence ID" value="BCQ33553.1"/>
    <property type="molecule type" value="Genomic_DNA"/>
</dbReference>
<evidence type="ECO:0000313" key="1">
    <source>
        <dbReference type="EMBL" id="BCQ33553.1"/>
    </source>
</evidence>
<name>A0ABM7MX87_ERWRD</name>
<dbReference type="Proteomes" id="UP000677515">
    <property type="component" value="Chromosome"/>
</dbReference>
<reference evidence="1 2" key="1">
    <citation type="submission" date="2021-01" db="EMBL/GenBank/DDBJ databases">
        <title>Complete genome sequence of Erwinia rhapontici MAFF 311153.</title>
        <authorList>
            <person name="Morohoshi T."/>
            <person name="Someya N."/>
        </authorList>
    </citation>
    <scope>NUCLEOTIDE SEQUENCE [LARGE SCALE GENOMIC DNA]</scope>
    <source>
        <strain evidence="1 2">MAFF 311153</strain>
    </source>
</reference>
<organism evidence="1 2">
    <name type="scientific">Erwinia rhapontici</name>
    <name type="common">Pectobacterium rhapontici</name>
    <dbReference type="NCBI Taxonomy" id="55212"/>
    <lineage>
        <taxon>Bacteria</taxon>
        <taxon>Pseudomonadati</taxon>
        <taxon>Pseudomonadota</taxon>
        <taxon>Gammaproteobacteria</taxon>
        <taxon>Enterobacterales</taxon>
        <taxon>Erwiniaceae</taxon>
        <taxon>Erwinia</taxon>
    </lineage>
</organism>
<gene>
    <name evidence="1" type="ORF">ERHA53_08960</name>
</gene>